<evidence type="ECO:0000313" key="1">
    <source>
        <dbReference type="EMBL" id="EDQ98022.1"/>
    </source>
</evidence>
<accession>B0E559</accession>
<feature type="non-terminal residue" evidence="1">
    <location>
        <position position="1"/>
    </location>
</feature>
<proteinExistence type="predicted"/>
<protein>
    <submittedName>
        <fullName evidence="1">Predicted protein</fullName>
    </submittedName>
</protein>
<dbReference type="EMBL" id="DS547691">
    <property type="protein sequence ID" value="EDQ98022.1"/>
    <property type="molecule type" value="Genomic_DNA"/>
</dbReference>
<dbReference type="Proteomes" id="UP000001194">
    <property type="component" value="Unassembled WGS sequence"/>
</dbReference>
<dbReference type="InParanoid" id="B0E559"/>
<dbReference type="KEGG" id="lbc:LACBIDRAFT_336341"/>
<organism evidence="2">
    <name type="scientific">Laccaria bicolor (strain S238N-H82 / ATCC MYA-4686)</name>
    <name type="common">Bicoloured deceiver</name>
    <name type="synonym">Laccaria laccata var. bicolor</name>
    <dbReference type="NCBI Taxonomy" id="486041"/>
    <lineage>
        <taxon>Eukaryota</taxon>
        <taxon>Fungi</taxon>
        <taxon>Dikarya</taxon>
        <taxon>Basidiomycota</taxon>
        <taxon>Agaricomycotina</taxon>
        <taxon>Agaricomycetes</taxon>
        <taxon>Agaricomycetidae</taxon>
        <taxon>Agaricales</taxon>
        <taxon>Agaricineae</taxon>
        <taxon>Hydnangiaceae</taxon>
        <taxon>Laccaria</taxon>
    </lineage>
</organism>
<evidence type="ECO:0000313" key="2">
    <source>
        <dbReference type="Proteomes" id="UP000001194"/>
    </source>
</evidence>
<name>B0E559_LACBS</name>
<dbReference type="RefSeq" id="XP_001891327.1">
    <property type="nucleotide sequence ID" value="XM_001891292.1"/>
</dbReference>
<dbReference type="STRING" id="486041.B0E559"/>
<keyword evidence="2" id="KW-1185">Reference proteome</keyword>
<dbReference type="GeneID" id="6086983"/>
<dbReference type="OrthoDB" id="3037722at2759"/>
<gene>
    <name evidence="1" type="ORF">LACBIDRAFT_336341</name>
</gene>
<reference evidence="1 2" key="1">
    <citation type="journal article" date="2008" name="Nature">
        <title>The genome of Laccaria bicolor provides insights into mycorrhizal symbiosis.</title>
        <authorList>
            <person name="Martin F."/>
            <person name="Aerts A."/>
            <person name="Ahren D."/>
            <person name="Brun A."/>
            <person name="Danchin E.G.J."/>
            <person name="Duchaussoy F."/>
            <person name="Gibon J."/>
            <person name="Kohler A."/>
            <person name="Lindquist E."/>
            <person name="Pereda V."/>
            <person name="Salamov A."/>
            <person name="Shapiro H.J."/>
            <person name="Wuyts J."/>
            <person name="Blaudez D."/>
            <person name="Buee M."/>
            <person name="Brokstein P."/>
            <person name="Canbaeck B."/>
            <person name="Cohen D."/>
            <person name="Courty P.E."/>
            <person name="Coutinho P.M."/>
            <person name="Delaruelle C."/>
            <person name="Detter J.C."/>
            <person name="Deveau A."/>
            <person name="DiFazio S."/>
            <person name="Duplessis S."/>
            <person name="Fraissinet-Tachet L."/>
            <person name="Lucic E."/>
            <person name="Frey-Klett P."/>
            <person name="Fourrey C."/>
            <person name="Feussner I."/>
            <person name="Gay G."/>
            <person name="Grimwood J."/>
            <person name="Hoegger P.J."/>
            <person name="Jain P."/>
            <person name="Kilaru S."/>
            <person name="Labbe J."/>
            <person name="Lin Y.C."/>
            <person name="Legue V."/>
            <person name="Le Tacon F."/>
            <person name="Marmeisse R."/>
            <person name="Melayah D."/>
            <person name="Montanini B."/>
            <person name="Muratet M."/>
            <person name="Nehls U."/>
            <person name="Niculita-Hirzel H."/>
            <person name="Oudot-Le Secq M.P."/>
            <person name="Peter M."/>
            <person name="Quesneville H."/>
            <person name="Rajashekar B."/>
            <person name="Reich M."/>
            <person name="Rouhier N."/>
            <person name="Schmutz J."/>
            <person name="Yin T."/>
            <person name="Chalot M."/>
            <person name="Henrissat B."/>
            <person name="Kuees U."/>
            <person name="Lucas S."/>
            <person name="Van de Peer Y."/>
            <person name="Podila G.K."/>
            <person name="Polle A."/>
            <person name="Pukkila P.J."/>
            <person name="Richardson P.M."/>
            <person name="Rouze P."/>
            <person name="Sanders I.R."/>
            <person name="Stajich J.E."/>
            <person name="Tunlid A."/>
            <person name="Tuskan G."/>
            <person name="Grigoriev I.V."/>
        </authorList>
    </citation>
    <scope>NUCLEOTIDE SEQUENCE [LARGE SCALE GENOMIC DNA]</scope>
    <source>
        <strain evidence="2">S238N-H82 / ATCC MYA-4686</strain>
    </source>
</reference>
<dbReference type="AlphaFoldDB" id="B0E559"/>
<sequence length="335" mass="36823">TERKIRLAALHWKRLETLKTNKFCATEKRALDEMESAAQGAREKEADQMRHVGVFNKVLAILQENQCTLAEFLDYTFNPSISHVFDWRCIARLTQNLRSLAPTFFSIADAFSTTSRQEKSLSKGWAEKKNICLKVRLGPVIGCPGALTETETGLVITGYLTMEGSAILTLLKARSQKNNYAQAIHSTYLMATGAQCQHFTVFTSLGIGISYPSVITQLPKENKGTACKVTATGLFVSYYVSTCASTLGVATFDASEASASSSSFCSAANNVPSLGTKLRRRLAWYRPSRGVPSKVSSLYEFRRRSATRCGEDHMGASLRSVLRVDASLLSYTCTS</sequence>
<dbReference type="HOGENOM" id="CLU_830422_0_0_1"/>